<name>A0A0M3IN15_ASCLU</name>
<dbReference type="AlphaFoldDB" id="A0A0M3IN15"/>
<sequence length="113" mass="12724">MRRPPSGAGNVSSTDDIRSPRCSDSGMGASWYSFSSTHPSEDIHEMNGNCNQMEKQHDDEYNLWSGTDIEFNFLPDILPRDILNEKCLAKGFEEIALSMDSWMRNIACAGFIK</sequence>
<organism evidence="2 3">
    <name type="scientific">Ascaris lumbricoides</name>
    <name type="common">Giant roundworm</name>
    <dbReference type="NCBI Taxonomy" id="6252"/>
    <lineage>
        <taxon>Eukaryota</taxon>
        <taxon>Metazoa</taxon>
        <taxon>Ecdysozoa</taxon>
        <taxon>Nematoda</taxon>
        <taxon>Chromadorea</taxon>
        <taxon>Rhabditida</taxon>
        <taxon>Spirurina</taxon>
        <taxon>Ascaridomorpha</taxon>
        <taxon>Ascaridoidea</taxon>
        <taxon>Ascarididae</taxon>
        <taxon>Ascaris</taxon>
    </lineage>
</organism>
<feature type="region of interest" description="Disordered" evidence="1">
    <location>
        <begin position="1"/>
        <end position="24"/>
    </location>
</feature>
<dbReference type="WBParaSite" id="ALUE_0002014301-mRNA-1">
    <property type="protein sequence ID" value="ALUE_0002014301-mRNA-1"/>
    <property type="gene ID" value="ALUE_0002014301"/>
</dbReference>
<evidence type="ECO:0000256" key="1">
    <source>
        <dbReference type="SAM" id="MobiDB-lite"/>
    </source>
</evidence>
<accession>A0A0M3IN15</accession>
<proteinExistence type="predicted"/>
<keyword evidence="2" id="KW-1185">Reference proteome</keyword>
<reference evidence="3" key="1">
    <citation type="submission" date="2017-02" db="UniProtKB">
        <authorList>
            <consortium name="WormBaseParasite"/>
        </authorList>
    </citation>
    <scope>IDENTIFICATION</scope>
</reference>
<evidence type="ECO:0000313" key="2">
    <source>
        <dbReference type="Proteomes" id="UP000036681"/>
    </source>
</evidence>
<dbReference type="Proteomes" id="UP000036681">
    <property type="component" value="Unplaced"/>
</dbReference>
<evidence type="ECO:0000313" key="3">
    <source>
        <dbReference type="WBParaSite" id="ALUE_0002014301-mRNA-1"/>
    </source>
</evidence>
<protein>
    <submittedName>
        <fullName evidence="3">Uncharacterized protein</fullName>
    </submittedName>
</protein>